<dbReference type="Ensembl" id="ENSSHBT00005028039.1">
    <property type="protein sequence ID" value="ENSSHBP00005023546.1"/>
    <property type="gene ID" value="ENSSHBG00005019745.1"/>
</dbReference>
<reference evidence="2" key="2">
    <citation type="submission" date="2025-08" db="UniProtKB">
        <authorList>
            <consortium name="Ensembl"/>
        </authorList>
    </citation>
    <scope>IDENTIFICATION</scope>
</reference>
<sequence length="136" mass="15874">MEFTIKHTWNGLPVSHEPTTLVLPSPAPLGEPGKAFRRLWDYEVVEAFFLNDRTGQYLEVEHLLLLLSCKKLHLEFEVTRMKTKWEGKAHLPWNHFPPFSNKFNAFAIHGSGEERKYEVLCPVPRHELQEGRKPDL</sequence>
<organism evidence="2 3">
    <name type="scientific">Strigops habroptila</name>
    <name type="common">Kakapo</name>
    <dbReference type="NCBI Taxonomy" id="2489341"/>
    <lineage>
        <taxon>Eukaryota</taxon>
        <taxon>Metazoa</taxon>
        <taxon>Chordata</taxon>
        <taxon>Craniata</taxon>
        <taxon>Vertebrata</taxon>
        <taxon>Euteleostomi</taxon>
        <taxon>Archelosauria</taxon>
        <taxon>Archosauria</taxon>
        <taxon>Dinosauria</taxon>
        <taxon>Saurischia</taxon>
        <taxon>Theropoda</taxon>
        <taxon>Coelurosauria</taxon>
        <taxon>Aves</taxon>
        <taxon>Neognathae</taxon>
        <taxon>Neoaves</taxon>
        <taxon>Telluraves</taxon>
        <taxon>Australaves</taxon>
        <taxon>Psittaciformes</taxon>
        <taxon>Psittacidae</taxon>
        <taxon>Strigops</taxon>
    </lineage>
</organism>
<reference evidence="2 3" key="1">
    <citation type="submission" date="2019-11" db="EMBL/GenBank/DDBJ databases">
        <title>Strigops habroptila (kakapo) genome, bStrHab1, primary haplotype, v2.</title>
        <authorList>
            <person name="Jarvis E.D."/>
            <person name="Howard J."/>
            <person name="Rhie A."/>
            <person name="Phillippy A."/>
            <person name="Korlach J."/>
            <person name="Digby A."/>
            <person name="Iorns D."/>
            <person name="Eason D."/>
            <person name="Robertson B."/>
            <person name="Raemaekers T."/>
            <person name="Howe K."/>
            <person name="Lewin H."/>
            <person name="Damas J."/>
            <person name="Hastie A."/>
            <person name="Tracey A."/>
            <person name="Chow W."/>
            <person name="Fedrigo O."/>
        </authorList>
    </citation>
    <scope>NUCLEOTIDE SEQUENCE [LARGE SCALE GENOMIC DNA]</scope>
</reference>
<evidence type="ECO:0000256" key="1">
    <source>
        <dbReference type="ARBA" id="ARBA00038085"/>
    </source>
</evidence>
<dbReference type="GeneTree" id="ENSGT00390000006284"/>
<dbReference type="InParanoid" id="A0A672V6X6"/>
<dbReference type="PANTHER" id="PTHR31475">
    <property type="entry name" value="UPF0462 PROTEIN"/>
    <property type="match status" value="1"/>
</dbReference>
<proteinExistence type="inferred from homology"/>
<dbReference type="PANTHER" id="PTHR31475:SF3">
    <property type="entry name" value="UPF0462 PROTEIN C4ORF33"/>
    <property type="match status" value="1"/>
</dbReference>
<evidence type="ECO:0000313" key="2">
    <source>
        <dbReference type="Ensembl" id="ENSSHBP00005023546.1"/>
    </source>
</evidence>
<comment type="similarity">
    <text evidence="1">Belongs to the UPF0462 family.</text>
</comment>
<evidence type="ECO:0000313" key="3">
    <source>
        <dbReference type="Proteomes" id="UP000472266"/>
    </source>
</evidence>
<accession>A0A672V6X6</accession>
<reference evidence="2" key="3">
    <citation type="submission" date="2025-09" db="UniProtKB">
        <authorList>
            <consortium name="Ensembl"/>
        </authorList>
    </citation>
    <scope>IDENTIFICATION</scope>
</reference>
<dbReference type="Proteomes" id="UP000472266">
    <property type="component" value="Chromosome 8"/>
</dbReference>
<dbReference type="OMA" id="RTHDALY"/>
<protein>
    <submittedName>
        <fullName evidence="2">Chromosome 4 open reading frame 33</fullName>
    </submittedName>
</protein>
<keyword evidence="3" id="KW-1185">Reference proteome</keyword>
<name>A0A672V6X6_STRHB</name>
<gene>
    <name evidence="2" type="primary">C4orf33</name>
</gene>
<dbReference type="AlphaFoldDB" id="A0A672V6X6"/>